<dbReference type="Gene3D" id="3.40.1550.10">
    <property type="entry name" value="CheC-like"/>
    <property type="match status" value="1"/>
</dbReference>
<feature type="domain" description="Chemotaxis phosphatase CheX-like" evidence="3">
    <location>
        <begin position="39"/>
        <end position="120"/>
    </location>
</feature>
<organism evidence="4 5">
    <name type="scientific">Phenylobacterium deserti</name>
    <dbReference type="NCBI Taxonomy" id="1914756"/>
    <lineage>
        <taxon>Bacteria</taxon>
        <taxon>Pseudomonadati</taxon>
        <taxon>Pseudomonadota</taxon>
        <taxon>Alphaproteobacteria</taxon>
        <taxon>Caulobacterales</taxon>
        <taxon>Caulobacteraceae</taxon>
        <taxon>Phenylobacterium</taxon>
    </lineage>
</organism>
<dbReference type="SUPFAM" id="SSF103039">
    <property type="entry name" value="CheC-like"/>
    <property type="match status" value="1"/>
</dbReference>
<dbReference type="EMBL" id="QFYR01000001">
    <property type="protein sequence ID" value="RAK58252.1"/>
    <property type="molecule type" value="Genomic_DNA"/>
</dbReference>
<dbReference type="Pfam" id="PF13690">
    <property type="entry name" value="CheX"/>
    <property type="match status" value="1"/>
</dbReference>
<dbReference type="GO" id="GO:0016787">
    <property type="term" value="F:hydrolase activity"/>
    <property type="evidence" value="ECO:0007669"/>
    <property type="project" value="UniProtKB-KW"/>
</dbReference>
<keyword evidence="1" id="KW-0145">Chemotaxis</keyword>
<dbReference type="Proteomes" id="UP000249725">
    <property type="component" value="Unassembled WGS sequence"/>
</dbReference>
<accession>A0A328AT12</accession>
<keyword evidence="2" id="KW-0378">Hydrolase</keyword>
<dbReference type="PANTHER" id="PTHR43693:SF1">
    <property type="entry name" value="PROTEIN PHOSPHATASE CHEZ"/>
    <property type="match status" value="1"/>
</dbReference>
<dbReference type="GO" id="GO:0006935">
    <property type="term" value="P:chemotaxis"/>
    <property type="evidence" value="ECO:0007669"/>
    <property type="project" value="UniProtKB-KW"/>
</dbReference>
<evidence type="ECO:0000256" key="2">
    <source>
        <dbReference type="ARBA" id="ARBA00022801"/>
    </source>
</evidence>
<evidence type="ECO:0000313" key="4">
    <source>
        <dbReference type="EMBL" id="RAK58252.1"/>
    </source>
</evidence>
<protein>
    <submittedName>
        <fullName evidence="4">Chemotaxis protein CheX</fullName>
    </submittedName>
</protein>
<dbReference type="AlphaFoldDB" id="A0A328AT12"/>
<dbReference type="PANTHER" id="PTHR43693">
    <property type="entry name" value="PROTEIN PHOSPHATASE CHEZ"/>
    <property type="match status" value="1"/>
</dbReference>
<gene>
    <name evidence="4" type="ORF">DJ018_06315</name>
</gene>
<name>A0A328AT12_9CAUL</name>
<evidence type="ECO:0000313" key="5">
    <source>
        <dbReference type="Proteomes" id="UP000249725"/>
    </source>
</evidence>
<dbReference type="InterPro" id="IPR028051">
    <property type="entry name" value="CheX-like_dom"/>
</dbReference>
<dbReference type="InterPro" id="IPR028976">
    <property type="entry name" value="CheC-like_sf"/>
</dbReference>
<reference evidence="5" key="1">
    <citation type="submission" date="2018-05" db="EMBL/GenBank/DDBJ databases">
        <authorList>
            <person name="Li X."/>
        </authorList>
    </citation>
    <scope>NUCLEOTIDE SEQUENCE [LARGE SCALE GENOMIC DNA]</scope>
    <source>
        <strain evidence="5">YIM 73061</strain>
    </source>
</reference>
<dbReference type="InterPro" id="IPR050992">
    <property type="entry name" value="CheZ_family_phosphatases"/>
</dbReference>
<proteinExistence type="predicted"/>
<sequence length="170" mass="18277">MCHEPVTLTVPAISTVTPEQASEMIGGARVGKVVAVEQAYVGDVSGRALLIFPEDNSLELARAVAGDAEPEAADMASEAVLETGNVVLQTCLSAIANLLQRNLQIATPKLVEGRARELFPRVSQDAVLFVYINFSLRGRRIRGYIALLMDLAALKALKRLVSEFVDREAG</sequence>
<keyword evidence="5" id="KW-1185">Reference proteome</keyword>
<comment type="caution">
    <text evidence="4">The sequence shown here is derived from an EMBL/GenBank/DDBJ whole genome shotgun (WGS) entry which is preliminary data.</text>
</comment>
<evidence type="ECO:0000256" key="1">
    <source>
        <dbReference type="ARBA" id="ARBA00022500"/>
    </source>
</evidence>
<dbReference type="OrthoDB" id="274823at2"/>
<evidence type="ECO:0000259" key="3">
    <source>
        <dbReference type="Pfam" id="PF13690"/>
    </source>
</evidence>
<dbReference type="CDD" id="cd17910">
    <property type="entry name" value="CheC_ClassII"/>
    <property type="match status" value="1"/>
</dbReference>